<evidence type="ECO:0000313" key="2">
    <source>
        <dbReference type="EMBL" id="CDR46721.1"/>
    </source>
</evidence>
<name>A0A061B9W2_CYBFA</name>
<feature type="domain" description="Peptide N-acetyl-beta-D-glucosaminyl asparaginase amidase A N-terminal" evidence="1">
    <location>
        <begin position="34"/>
        <end position="357"/>
    </location>
</feature>
<accession>A0A061B9W2</accession>
<gene>
    <name evidence="2" type="ORF">CYFA0S_25e01332g</name>
</gene>
<dbReference type="OrthoDB" id="1612078at2759"/>
<protein>
    <submittedName>
        <fullName evidence="2">CYFA0S25e01332g1_1</fullName>
    </submittedName>
</protein>
<reference evidence="2" key="1">
    <citation type="journal article" date="2014" name="Genome Announc.">
        <title>Genome sequence of the yeast Cyberlindnera fabianii (Hansenula fabianii).</title>
        <authorList>
            <person name="Freel K.C."/>
            <person name="Sarilar V."/>
            <person name="Neuveglise C."/>
            <person name="Devillers H."/>
            <person name="Friedrich A."/>
            <person name="Schacherer J."/>
        </authorList>
    </citation>
    <scope>NUCLEOTIDE SEQUENCE</scope>
    <source>
        <strain evidence="2">YJS4271</strain>
    </source>
</reference>
<dbReference type="Pfam" id="PF12222">
    <property type="entry name" value="PNGaseA"/>
    <property type="match status" value="1"/>
</dbReference>
<evidence type="ECO:0000259" key="1">
    <source>
        <dbReference type="Pfam" id="PF12222"/>
    </source>
</evidence>
<dbReference type="AlphaFoldDB" id="A0A061B9W2"/>
<dbReference type="VEuPathDB" id="FungiDB:BON22_3560"/>
<dbReference type="PANTHER" id="PTHR31104">
    <property type="entry name" value="PEPTIDE-N4-(N-ACETYL-BETA-GLUCOSAMINYL)ASPARAGINE AMIDASE A PROTEIN"/>
    <property type="match status" value="1"/>
</dbReference>
<dbReference type="PhylomeDB" id="A0A061B9W2"/>
<organism evidence="2">
    <name type="scientific">Cyberlindnera fabianii</name>
    <name type="common">Yeast</name>
    <name type="synonym">Hansenula fabianii</name>
    <dbReference type="NCBI Taxonomy" id="36022"/>
    <lineage>
        <taxon>Eukaryota</taxon>
        <taxon>Fungi</taxon>
        <taxon>Dikarya</taxon>
        <taxon>Ascomycota</taxon>
        <taxon>Saccharomycotina</taxon>
        <taxon>Saccharomycetes</taxon>
        <taxon>Phaffomycetales</taxon>
        <taxon>Phaffomycetaceae</taxon>
        <taxon>Cyberlindnera</taxon>
    </lineage>
</organism>
<proteinExistence type="predicted"/>
<dbReference type="InterPro" id="IPR021102">
    <property type="entry name" value="PNGase_A"/>
</dbReference>
<dbReference type="InterPro" id="IPR056948">
    <property type="entry name" value="PNGaseA_N"/>
</dbReference>
<sequence length="636" mass="71141">MSLIHSLDRKFQAPWPKSNEAFEFRLPVVHPNLVHEQQLIEYTFSNSWGRPAIASFNPPLNKEFNRVILELNTTVDGVQYDRLAHVFINDIPVWRTSTAEPGNDLVFYHIDKDVSKYLSLFKSPVANVTLQLDNLVRGKLTGAFNTTLTAKYYNIPEKPNSWFHYFTTTSKPAERVTQLINPKPNRTPLSYYPSDKLELSIPKIAHNTTSLKLALYISGNAQEEFWYTNVIESRKHQFKDHGHVLSGHGPVRVVNTYLNNILVSVDAPEPVIFTGGISPALWRPIVGVNAFDLKPIEIDLTPFLPELWKNSVALDIEITNGTNGGTVGSNWITAANLLSWESDEIANAFGEIEDYTNSSTYHTVDITTDPDKYFQVVQSRQFAELTSNLTYVLKNGTELPLIVHSTSNAKFSNNQQYYLYGDAQFLASTISSTHTSSIKLDDEEVGSVLTSHVYPLAVSILTEPISPPNITYQANVTNVYGSTITLGGKEVLVVESRQNGTSVFTLSPKGNHGNGTTEHIFAAELYPPFPNFKEDAFARAVNGKLVEFDQKYKVSDPEETLMDIHEGGVSLLGFESITEHLDDIVSDGQLSADSAKDFIYQAKQMKDSVERSVDEVILMEGEVYQANFPGFRPQLE</sequence>
<dbReference type="EMBL" id="LK052910">
    <property type="protein sequence ID" value="CDR46721.1"/>
    <property type="molecule type" value="Genomic_DNA"/>
</dbReference>